<dbReference type="Proteomes" id="UP001387293">
    <property type="component" value="Unassembled WGS sequence"/>
</dbReference>
<sequence length="207" mass="21944">MTIGHLAGGVVRRLEKAGYRPVQTPFRVASVDFEFTAALIGSGGRALDLVLIVDTAAGEFGDRDAKTVRQRIEALSRALDVTRSRYLLTAILVGAALPKLVDALSPTCRVLNVESASFDTEGEPESDQAALALDDQIRILLPLTIAADDEVESEENRDPIAKLRGALSPNLDQTLVDALTEASKSGEDAVKTALGKVLDIAIEGHGV</sequence>
<comment type="caution">
    <text evidence="1">The sequence shown here is derived from an EMBL/GenBank/DDBJ whole genome shotgun (WGS) entry which is preliminary data.</text>
</comment>
<evidence type="ECO:0000313" key="2">
    <source>
        <dbReference type="Proteomes" id="UP001387293"/>
    </source>
</evidence>
<accession>A0ABU8L6K0</accession>
<protein>
    <submittedName>
        <fullName evidence="1">Uncharacterized protein</fullName>
    </submittedName>
</protein>
<name>A0ABU8L6K0_9HYPH</name>
<evidence type="ECO:0000313" key="1">
    <source>
        <dbReference type="EMBL" id="MEI9413051.1"/>
    </source>
</evidence>
<gene>
    <name evidence="1" type="ORF">O7A60_30550</name>
</gene>
<organism evidence="1 2">
    <name type="scientific">Mesorhizobium salmacidum</name>
    <dbReference type="NCBI Taxonomy" id="3015171"/>
    <lineage>
        <taxon>Bacteria</taxon>
        <taxon>Pseudomonadati</taxon>
        <taxon>Pseudomonadota</taxon>
        <taxon>Alphaproteobacteria</taxon>
        <taxon>Hyphomicrobiales</taxon>
        <taxon>Phyllobacteriaceae</taxon>
        <taxon>Mesorhizobium</taxon>
    </lineage>
</organism>
<dbReference type="EMBL" id="JAPYKS010000047">
    <property type="protein sequence ID" value="MEI9413051.1"/>
    <property type="molecule type" value="Genomic_DNA"/>
</dbReference>
<dbReference type="RefSeq" id="WP_337109382.1">
    <property type="nucleotide sequence ID" value="NZ_JAPYKS010000047.1"/>
</dbReference>
<keyword evidence="2" id="KW-1185">Reference proteome</keyword>
<proteinExistence type="predicted"/>
<reference evidence="1 2" key="1">
    <citation type="submission" date="2022-12" db="EMBL/GenBank/DDBJ databases">
        <authorList>
            <person name="Muema E."/>
        </authorList>
    </citation>
    <scope>NUCLEOTIDE SEQUENCE [LARGE SCALE GENOMIC DNA]</scope>
    <source>
        <strain evidence="2">1326</strain>
    </source>
</reference>